<keyword evidence="2" id="KW-1185">Reference proteome</keyword>
<dbReference type="Proteomes" id="UP000439780">
    <property type="component" value="Unassembled WGS sequence"/>
</dbReference>
<organism evidence="1 2">
    <name type="scientific">Qipengyuania algicida</name>
    <dbReference type="NCBI Taxonomy" id="1836209"/>
    <lineage>
        <taxon>Bacteria</taxon>
        <taxon>Pseudomonadati</taxon>
        <taxon>Pseudomonadota</taxon>
        <taxon>Alphaproteobacteria</taxon>
        <taxon>Sphingomonadales</taxon>
        <taxon>Erythrobacteraceae</taxon>
        <taxon>Qipengyuania</taxon>
    </lineage>
</organism>
<evidence type="ECO:0000313" key="1">
    <source>
        <dbReference type="EMBL" id="MXP29767.1"/>
    </source>
</evidence>
<accession>A0A845AK24</accession>
<reference evidence="1 2" key="1">
    <citation type="submission" date="2019-12" db="EMBL/GenBank/DDBJ databases">
        <title>Genomic-based taxomic classification of the family Erythrobacteraceae.</title>
        <authorList>
            <person name="Xu L."/>
        </authorList>
    </citation>
    <scope>NUCLEOTIDE SEQUENCE [LARGE SCALE GENOMIC DNA]</scope>
    <source>
        <strain evidence="1 2">KEMB 9005-328</strain>
    </source>
</reference>
<dbReference type="OrthoDB" id="5489750at2"/>
<gene>
    <name evidence="1" type="ORF">GRI58_13210</name>
</gene>
<protein>
    <recommendedName>
        <fullName evidence="3">Lipoprotein</fullName>
    </recommendedName>
</protein>
<dbReference type="AlphaFoldDB" id="A0A845AK24"/>
<evidence type="ECO:0008006" key="3">
    <source>
        <dbReference type="Google" id="ProtNLM"/>
    </source>
</evidence>
<evidence type="ECO:0000313" key="2">
    <source>
        <dbReference type="Proteomes" id="UP000439780"/>
    </source>
</evidence>
<dbReference type="EMBL" id="WTYA01000011">
    <property type="protein sequence ID" value="MXP29767.1"/>
    <property type="molecule type" value="Genomic_DNA"/>
</dbReference>
<name>A0A845AK24_9SPHN</name>
<sequence length="141" mass="14431">MLGLTVVSLALGLGACQAKEQASGSGPGGTFGAISAADTIHLIGTEPFWGGQLAGTTLRYTTPDDPAGAPIAVERFAGNNGLGFSGSFAGKNFDLAITPGTCVEGMSDRRYPYVATLQIGNERRDGCAWTDSQPFSGSDKP</sequence>
<proteinExistence type="predicted"/>
<dbReference type="RefSeq" id="WP_160754128.1">
    <property type="nucleotide sequence ID" value="NZ_WTYA01000011.1"/>
</dbReference>
<comment type="caution">
    <text evidence="1">The sequence shown here is derived from an EMBL/GenBank/DDBJ whole genome shotgun (WGS) entry which is preliminary data.</text>
</comment>